<dbReference type="GO" id="GO:0005198">
    <property type="term" value="F:structural molecule activity"/>
    <property type="evidence" value="ECO:0007669"/>
    <property type="project" value="InterPro"/>
</dbReference>
<dbReference type="GeneID" id="80527861"/>
<protein>
    <recommendedName>
        <fullName evidence="2">Replication-associated protein</fullName>
    </recommendedName>
</protein>
<evidence type="ECO:0000256" key="2">
    <source>
        <dbReference type="ARBA" id="ARBA00014531"/>
    </source>
</evidence>
<dbReference type="KEGG" id="vg:80527861"/>
<dbReference type="InterPro" id="IPR027417">
    <property type="entry name" value="P-loop_NTPase"/>
</dbReference>
<dbReference type="PRINTS" id="PR00228">
    <property type="entry name" value="GEMCOATCLVL1"/>
</dbReference>
<accession>A0A223FPI7</accession>
<proteinExistence type="predicted"/>
<evidence type="ECO:0000313" key="4">
    <source>
        <dbReference type="EMBL" id="AST09895.1"/>
    </source>
</evidence>
<dbReference type="GO" id="GO:0042025">
    <property type="term" value="C:host cell nucleus"/>
    <property type="evidence" value="ECO:0007669"/>
    <property type="project" value="UniProtKB-SubCell"/>
</dbReference>
<dbReference type="InterPro" id="IPR001301">
    <property type="entry name" value="Gemini_AL1_CLV"/>
</dbReference>
<dbReference type="EMBL" id="MF185002">
    <property type="protein sequence ID" value="AST09895.1"/>
    <property type="molecule type" value="Genomic_DNA"/>
</dbReference>
<organism evidence="4">
    <name type="scientific">Wild vitis virus 1</name>
    <dbReference type="NCBI Taxonomy" id="2025352"/>
    <lineage>
        <taxon>Viruses</taxon>
        <taxon>Monodnaviria</taxon>
        <taxon>Shotokuvirae</taxon>
        <taxon>Cressdnaviricota</taxon>
        <taxon>Repensiviricetes</taxon>
        <taxon>Geplafuvirales</taxon>
        <taxon>Geminiviridae</taxon>
        <taxon>Grablovirus</taxon>
        <taxon>Grablovirus silvestris</taxon>
        <taxon>Wild Vitis latent virus</taxon>
    </lineage>
</organism>
<reference evidence="4" key="1">
    <citation type="journal article" date="2017" name="Arch. Virol.">
        <title>A novel grablovirus from non-cultivated grapevine (Vitis sp.) in North America.</title>
        <authorList>
            <person name="Perry K.L."/>
            <person name="McLane H."/>
            <person name="Thompson J.R."/>
            <person name="Fuchs M."/>
        </authorList>
    </citation>
    <scope>NUCLEOTIDE SEQUENCE [LARGE SCALE GENOMIC DNA]</scope>
    <source>
        <strain evidence="4">WVV1-NY1298</strain>
    </source>
</reference>
<comment type="subcellular location">
    <subcellularLocation>
        <location evidence="1">Host nucleus</location>
    </subcellularLocation>
</comment>
<dbReference type="RefSeq" id="YP_010790467.1">
    <property type="nucleotide sequence ID" value="NC_075437.1"/>
</dbReference>
<evidence type="ECO:0000313" key="5">
    <source>
        <dbReference type="Proteomes" id="UP000297204"/>
    </source>
</evidence>
<dbReference type="Gene3D" id="3.40.50.300">
    <property type="entry name" value="P-loop containing nucleotide triphosphate hydrolases"/>
    <property type="match status" value="1"/>
</dbReference>
<keyword evidence="3" id="KW-1048">Host nucleus</keyword>
<dbReference type="SUPFAM" id="SSF52540">
    <property type="entry name" value="P-loop containing nucleoside triphosphate hydrolases"/>
    <property type="match status" value="1"/>
</dbReference>
<name>A0A223FPI7_9GEMI</name>
<dbReference type="Proteomes" id="UP000297204">
    <property type="component" value="Segment"/>
</dbReference>
<keyword evidence="5" id="KW-1185">Reference proteome</keyword>
<evidence type="ECO:0000256" key="3">
    <source>
        <dbReference type="ARBA" id="ARBA00022562"/>
    </source>
</evidence>
<evidence type="ECO:0000256" key="1">
    <source>
        <dbReference type="ARBA" id="ARBA00004147"/>
    </source>
</evidence>
<sequence length="149" mass="17308">MMLLQLSLKTSISLTMNLTLQVEKDRRKSIVIEGPSRTGKTMWARSLGPHNYWCENVDFSEYNNNAIYNVIDDIPFQYLPCKKALLGSQRNFISNEKYRKKKTIKGGIPSIILCNPDQSYYEAINNWHVAFRPWAEQNIVFVTISEPLF</sequence>